<accession>A0A0E9XJR0</accession>
<dbReference type="AlphaFoldDB" id="A0A0E9XJR0"/>
<dbReference type="EMBL" id="GBXM01006507">
    <property type="protein sequence ID" value="JAI02071.1"/>
    <property type="molecule type" value="Transcribed_RNA"/>
</dbReference>
<sequence>MIVIYSFISTYLKKAKRVCGKKKKTDT</sequence>
<organism evidence="1">
    <name type="scientific">Anguilla anguilla</name>
    <name type="common">European freshwater eel</name>
    <name type="synonym">Muraena anguilla</name>
    <dbReference type="NCBI Taxonomy" id="7936"/>
    <lineage>
        <taxon>Eukaryota</taxon>
        <taxon>Metazoa</taxon>
        <taxon>Chordata</taxon>
        <taxon>Craniata</taxon>
        <taxon>Vertebrata</taxon>
        <taxon>Euteleostomi</taxon>
        <taxon>Actinopterygii</taxon>
        <taxon>Neopterygii</taxon>
        <taxon>Teleostei</taxon>
        <taxon>Anguilliformes</taxon>
        <taxon>Anguillidae</taxon>
        <taxon>Anguilla</taxon>
    </lineage>
</organism>
<name>A0A0E9XJR0_ANGAN</name>
<protein>
    <submittedName>
        <fullName evidence="1">Uncharacterized protein</fullName>
    </submittedName>
</protein>
<evidence type="ECO:0000313" key="1">
    <source>
        <dbReference type="EMBL" id="JAI02071.1"/>
    </source>
</evidence>
<reference evidence="1" key="1">
    <citation type="submission" date="2014-11" db="EMBL/GenBank/DDBJ databases">
        <authorList>
            <person name="Amaro Gonzalez C."/>
        </authorList>
    </citation>
    <scope>NUCLEOTIDE SEQUENCE</scope>
</reference>
<proteinExistence type="predicted"/>
<reference evidence="1" key="2">
    <citation type="journal article" date="2015" name="Fish Shellfish Immunol.">
        <title>Early steps in the European eel (Anguilla anguilla)-Vibrio vulnificus interaction in the gills: Role of the RtxA13 toxin.</title>
        <authorList>
            <person name="Callol A."/>
            <person name="Pajuelo D."/>
            <person name="Ebbesson L."/>
            <person name="Teles M."/>
            <person name="MacKenzie S."/>
            <person name="Amaro C."/>
        </authorList>
    </citation>
    <scope>NUCLEOTIDE SEQUENCE</scope>
</reference>